<organism evidence="7 8">
    <name type="scientific">Paspalum notatum var. saurae</name>
    <dbReference type="NCBI Taxonomy" id="547442"/>
    <lineage>
        <taxon>Eukaryota</taxon>
        <taxon>Viridiplantae</taxon>
        <taxon>Streptophyta</taxon>
        <taxon>Embryophyta</taxon>
        <taxon>Tracheophyta</taxon>
        <taxon>Spermatophyta</taxon>
        <taxon>Magnoliopsida</taxon>
        <taxon>Liliopsida</taxon>
        <taxon>Poales</taxon>
        <taxon>Poaceae</taxon>
        <taxon>PACMAD clade</taxon>
        <taxon>Panicoideae</taxon>
        <taxon>Andropogonodae</taxon>
        <taxon>Paspaleae</taxon>
        <taxon>Paspalinae</taxon>
        <taxon>Paspalum</taxon>
    </lineage>
</organism>
<proteinExistence type="predicted"/>
<keyword evidence="4" id="KW-0472">Membrane</keyword>
<dbReference type="Pfam" id="PF01397">
    <property type="entry name" value="Terpene_synth"/>
    <property type="match status" value="1"/>
</dbReference>
<dbReference type="InterPro" id="IPR036965">
    <property type="entry name" value="Terpene_synth_N_sf"/>
</dbReference>
<feature type="domain" description="Terpene synthase metal-binding" evidence="6">
    <location>
        <begin position="249"/>
        <end position="487"/>
    </location>
</feature>
<feature type="domain" description="Terpene synthase N-terminal" evidence="5">
    <location>
        <begin position="30"/>
        <end position="192"/>
    </location>
</feature>
<accession>A0AAQ3WFL1</accession>
<dbReference type="InterPro" id="IPR008930">
    <property type="entry name" value="Terpenoid_cyclase/PrenylTrfase"/>
</dbReference>
<dbReference type="CDD" id="cd00684">
    <property type="entry name" value="Terpene_cyclase_plant_C1"/>
    <property type="match status" value="1"/>
</dbReference>
<evidence type="ECO:0000256" key="1">
    <source>
        <dbReference type="ARBA" id="ARBA00001936"/>
    </source>
</evidence>
<dbReference type="SFLD" id="SFLDS00005">
    <property type="entry name" value="Isoprenoid_Synthase_Type_I"/>
    <property type="match status" value="1"/>
</dbReference>
<keyword evidence="4" id="KW-0812">Transmembrane</keyword>
<evidence type="ECO:0000313" key="7">
    <source>
        <dbReference type="EMBL" id="WVZ59787.1"/>
    </source>
</evidence>
<gene>
    <name evidence="7" type="ORF">U9M48_009886</name>
</gene>
<dbReference type="EMBL" id="CP144746">
    <property type="protein sequence ID" value="WVZ59787.1"/>
    <property type="molecule type" value="Genomic_DNA"/>
</dbReference>
<feature type="non-terminal residue" evidence="7">
    <location>
        <position position="1"/>
    </location>
</feature>
<evidence type="ECO:0000313" key="8">
    <source>
        <dbReference type="Proteomes" id="UP001341281"/>
    </source>
</evidence>
<dbReference type="SUPFAM" id="SSF48239">
    <property type="entry name" value="Terpenoid cyclases/Protein prenyltransferases"/>
    <property type="match status" value="1"/>
</dbReference>
<dbReference type="Gene3D" id="1.10.600.10">
    <property type="entry name" value="Farnesyl Diphosphate Synthase"/>
    <property type="match status" value="1"/>
</dbReference>
<evidence type="ECO:0008006" key="9">
    <source>
        <dbReference type="Google" id="ProtNLM"/>
    </source>
</evidence>
<dbReference type="GO" id="GO:0000287">
    <property type="term" value="F:magnesium ion binding"/>
    <property type="evidence" value="ECO:0007669"/>
    <property type="project" value="InterPro"/>
</dbReference>
<dbReference type="InterPro" id="IPR050148">
    <property type="entry name" value="Terpene_synthase-like"/>
</dbReference>
<dbReference type="GO" id="GO:0016102">
    <property type="term" value="P:diterpenoid biosynthetic process"/>
    <property type="evidence" value="ECO:0007669"/>
    <property type="project" value="InterPro"/>
</dbReference>
<reference evidence="7 8" key="1">
    <citation type="submission" date="2024-02" db="EMBL/GenBank/DDBJ databases">
        <title>High-quality chromosome-scale genome assembly of Pensacola bahiagrass (Paspalum notatum Flugge var. saurae).</title>
        <authorList>
            <person name="Vega J.M."/>
            <person name="Podio M."/>
            <person name="Orjuela J."/>
            <person name="Siena L.A."/>
            <person name="Pessino S.C."/>
            <person name="Combes M.C."/>
            <person name="Mariac C."/>
            <person name="Albertini E."/>
            <person name="Pupilli F."/>
            <person name="Ortiz J.P.A."/>
            <person name="Leblanc O."/>
        </authorList>
    </citation>
    <scope>NUCLEOTIDE SEQUENCE [LARGE SCALE GENOMIC DNA]</scope>
    <source>
        <strain evidence="7">R1</strain>
        <tissue evidence="7">Leaf</tissue>
    </source>
</reference>
<dbReference type="InterPro" id="IPR005630">
    <property type="entry name" value="Terpene_synthase_metal-bd"/>
</dbReference>
<dbReference type="PANTHER" id="PTHR31225:SF182">
    <property type="entry name" value="TERPENE SYNTHASE"/>
    <property type="match status" value="1"/>
</dbReference>
<dbReference type="FunFam" id="1.10.600.10:FF:000007">
    <property type="entry name" value="Isoprene synthase, chloroplastic"/>
    <property type="match status" value="1"/>
</dbReference>
<name>A0AAQ3WFL1_PASNO</name>
<keyword evidence="4" id="KW-1133">Transmembrane helix</keyword>
<dbReference type="Gene3D" id="1.50.10.130">
    <property type="entry name" value="Terpene synthase, N-terminal domain"/>
    <property type="match status" value="1"/>
</dbReference>
<dbReference type="SFLD" id="SFLDG01019">
    <property type="entry name" value="Terpene_Cyclase_Like_1_C_Termi"/>
    <property type="match status" value="1"/>
</dbReference>
<evidence type="ECO:0000256" key="4">
    <source>
        <dbReference type="SAM" id="Phobius"/>
    </source>
</evidence>
<dbReference type="InterPro" id="IPR008949">
    <property type="entry name" value="Isoprenoid_synthase_dom_sf"/>
</dbReference>
<dbReference type="GO" id="GO:0010333">
    <property type="term" value="F:terpene synthase activity"/>
    <property type="evidence" value="ECO:0007669"/>
    <property type="project" value="InterPro"/>
</dbReference>
<dbReference type="InterPro" id="IPR001906">
    <property type="entry name" value="Terpene_synth_N"/>
</dbReference>
<feature type="transmembrane region" description="Helical" evidence="4">
    <location>
        <begin position="13"/>
        <end position="32"/>
    </location>
</feature>
<evidence type="ECO:0000259" key="6">
    <source>
        <dbReference type="Pfam" id="PF03936"/>
    </source>
</evidence>
<protein>
    <recommendedName>
        <fullName evidence="9">Sesquiterpene synthase</fullName>
    </recommendedName>
</protein>
<evidence type="ECO:0000259" key="5">
    <source>
        <dbReference type="Pfam" id="PF01397"/>
    </source>
</evidence>
<dbReference type="Pfam" id="PF03936">
    <property type="entry name" value="Terpene_synth_C"/>
    <property type="match status" value="1"/>
</dbReference>
<comment type="cofactor">
    <cofactor evidence="1">
        <name>Mn(2+)</name>
        <dbReference type="ChEBI" id="CHEBI:29035"/>
    </cofactor>
</comment>
<dbReference type="SUPFAM" id="SSF48576">
    <property type="entry name" value="Terpenoid synthases"/>
    <property type="match status" value="1"/>
</dbReference>
<dbReference type="InterPro" id="IPR034741">
    <property type="entry name" value="Terpene_cyclase-like_1_C"/>
</dbReference>
<dbReference type="Proteomes" id="UP001341281">
    <property type="component" value="Chromosome 02"/>
</dbReference>
<sequence>VDKILHHVDRESIWLPLCASIYIHLASCYIFWQMTDGRSMKERIDELSKEVYGLFEACCDPVHQMNLVDTLQHLSIDHLFEEQIDATLHSIHGSGPGCFSLHEAALQFRLLRTHGLWVSTDGLVSKFRDDDGSFSAEITNDPRGLLSLYNAAHLLIHGEVELEEAIRITRHHLESLRSSLKSPLAGQVIRALKLPLPRTLKRLEALDYMSEYIDEQTYNPSILELAKLDFNLHQRLHLKELKANSQWWKDVYQEVELNYARDRVVEVFFWSYTIYHKQDYSRARTMLTKIFSLVTLLDDTYDVHATLDDCHKLTEALQRWDGRAVSTLPEYLRKFYMRLLRTFEEIEAELQPKERYRVAYIREAFMLQSEAYLQEAKLFHHNCKPTFKEQVEVSMISIGAKLGAAAALIGMGDEATRDAFDWALRGASAVMSFAQIARFMNDIASFNSGKNKKDVASSVQCYMNEYSVTSEVAIAEIGYLIEDAWKTANQARFDHPELLPAVQRVINMTVGMPIIYDGKKDAFTGGKDLKEMIERLFISPIPL</sequence>
<dbReference type="AlphaFoldDB" id="A0AAQ3WFL1"/>
<evidence type="ECO:0000256" key="3">
    <source>
        <dbReference type="ARBA" id="ARBA00022723"/>
    </source>
</evidence>
<keyword evidence="8" id="KW-1185">Reference proteome</keyword>
<comment type="cofactor">
    <cofactor evidence="2">
        <name>Mg(2+)</name>
        <dbReference type="ChEBI" id="CHEBI:18420"/>
    </cofactor>
</comment>
<evidence type="ECO:0000256" key="2">
    <source>
        <dbReference type="ARBA" id="ARBA00001946"/>
    </source>
</evidence>
<keyword evidence="3" id="KW-0479">Metal-binding</keyword>
<dbReference type="InterPro" id="IPR044814">
    <property type="entry name" value="Terpene_cyclase_plant_C1"/>
</dbReference>
<dbReference type="PANTHER" id="PTHR31225">
    <property type="entry name" value="OS04G0344100 PROTEIN-RELATED"/>
    <property type="match status" value="1"/>
</dbReference>